<feature type="region of interest" description="Disordered" evidence="1">
    <location>
        <begin position="17"/>
        <end position="122"/>
    </location>
</feature>
<dbReference type="OrthoDB" id="2750058at2759"/>
<evidence type="ECO:0000256" key="1">
    <source>
        <dbReference type="SAM" id="MobiDB-lite"/>
    </source>
</evidence>
<evidence type="ECO:0000313" key="3">
    <source>
        <dbReference type="Proteomes" id="UP000015241"/>
    </source>
</evidence>
<proteinExistence type="predicted"/>
<dbReference type="EMBL" id="KE504147">
    <property type="protein sequence ID" value="EPT00676.1"/>
    <property type="molecule type" value="Genomic_DNA"/>
</dbReference>
<accession>S8FGZ6</accession>
<sequence>MSICMMRRPVYKQGSTARFQPSNTLTPSETENPYTYTAPSRTHTIPPAGMFTNDMNGDVDMAAPSLEPAELRSRTPVHDNFDLRHATNTTPFPSTSPGEDGSAPPSPIEGQTRTVRKKKSSLDLRDIYCRGGLVTPSRARL</sequence>
<organism evidence="2 3">
    <name type="scientific">Fomitopsis schrenkii</name>
    <name type="common">Brown rot fungus</name>
    <dbReference type="NCBI Taxonomy" id="2126942"/>
    <lineage>
        <taxon>Eukaryota</taxon>
        <taxon>Fungi</taxon>
        <taxon>Dikarya</taxon>
        <taxon>Basidiomycota</taxon>
        <taxon>Agaricomycotina</taxon>
        <taxon>Agaricomycetes</taxon>
        <taxon>Polyporales</taxon>
        <taxon>Fomitopsis</taxon>
    </lineage>
</organism>
<name>S8FGZ6_FOMSC</name>
<feature type="compositionally biased region" description="Polar residues" evidence="1">
    <location>
        <begin position="86"/>
        <end position="97"/>
    </location>
</feature>
<evidence type="ECO:0000313" key="2">
    <source>
        <dbReference type="EMBL" id="EPT00676.1"/>
    </source>
</evidence>
<dbReference type="Proteomes" id="UP000015241">
    <property type="component" value="Unassembled WGS sequence"/>
</dbReference>
<dbReference type="InParanoid" id="S8FGZ6"/>
<keyword evidence="3" id="KW-1185">Reference proteome</keyword>
<reference evidence="2 3" key="1">
    <citation type="journal article" date="2012" name="Science">
        <title>The Paleozoic origin of enzymatic lignin decomposition reconstructed from 31 fungal genomes.</title>
        <authorList>
            <person name="Floudas D."/>
            <person name="Binder M."/>
            <person name="Riley R."/>
            <person name="Barry K."/>
            <person name="Blanchette R.A."/>
            <person name="Henrissat B."/>
            <person name="Martinez A.T."/>
            <person name="Otillar R."/>
            <person name="Spatafora J.W."/>
            <person name="Yadav J.S."/>
            <person name="Aerts A."/>
            <person name="Benoit I."/>
            <person name="Boyd A."/>
            <person name="Carlson A."/>
            <person name="Copeland A."/>
            <person name="Coutinho P.M."/>
            <person name="de Vries R.P."/>
            <person name="Ferreira P."/>
            <person name="Findley K."/>
            <person name="Foster B."/>
            <person name="Gaskell J."/>
            <person name="Glotzer D."/>
            <person name="Gorecki P."/>
            <person name="Heitman J."/>
            <person name="Hesse C."/>
            <person name="Hori C."/>
            <person name="Igarashi K."/>
            <person name="Jurgens J.A."/>
            <person name="Kallen N."/>
            <person name="Kersten P."/>
            <person name="Kohler A."/>
            <person name="Kuees U."/>
            <person name="Kumar T.K.A."/>
            <person name="Kuo A."/>
            <person name="LaButti K."/>
            <person name="Larrondo L.F."/>
            <person name="Lindquist E."/>
            <person name="Ling A."/>
            <person name="Lombard V."/>
            <person name="Lucas S."/>
            <person name="Lundell T."/>
            <person name="Martin R."/>
            <person name="McLaughlin D.J."/>
            <person name="Morgenstern I."/>
            <person name="Morin E."/>
            <person name="Murat C."/>
            <person name="Nagy L.G."/>
            <person name="Nolan M."/>
            <person name="Ohm R.A."/>
            <person name="Patyshakuliyeva A."/>
            <person name="Rokas A."/>
            <person name="Ruiz-Duenas F.J."/>
            <person name="Sabat G."/>
            <person name="Salamov A."/>
            <person name="Samejima M."/>
            <person name="Schmutz J."/>
            <person name="Slot J.C."/>
            <person name="St John F."/>
            <person name="Stenlid J."/>
            <person name="Sun H."/>
            <person name="Sun S."/>
            <person name="Syed K."/>
            <person name="Tsang A."/>
            <person name="Wiebenga A."/>
            <person name="Young D."/>
            <person name="Pisabarro A."/>
            <person name="Eastwood D.C."/>
            <person name="Martin F."/>
            <person name="Cullen D."/>
            <person name="Grigoriev I.V."/>
            <person name="Hibbett D.S."/>
        </authorList>
    </citation>
    <scope>NUCLEOTIDE SEQUENCE</scope>
    <source>
        <strain evidence="3">FP-58527</strain>
    </source>
</reference>
<protein>
    <submittedName>
        <fullName evidence="2">Uncharacterized protein</fullName>
    </submittedName>
</protein>
<dbReference type="HOGENOM" id="CLU_1825320_0_0_1"/>
<dbReference type="AlphaFoldDB" id="S8FGZ6"/>
<feature type="compositionally biased region" description="Polar residues" evidence="1">
    <location>
        <begin position="17"/>
        <end position="43"/>
    </location>
</feature>
<gene>
    <name evidence="2" type="ORF">FOMPIDRAFT_1049450</name>
</gene>
<feature type="compositionally biased region" description="Basic and acidic residues" evidence="1">
    <location>
        <begin position="69"/>
        <end position="85"/>
    </location>
</feature>